<dbReference type="GO" id="GO:0003677">
    <property type="term" value="F:DNA binding"/>
    <property type="evidence" value="ECO:0007669"/>
    <property type="project" value="UniProtKB-KW"/>
</dbReference>
<dbReference type="RefSeq" id="WP_052154388.1">
    <property type="nucleotide sequence ID" value="NZ_JACEIP010000029.1"/>
</dbReference>
<dbReference type="InterPro" id="IPR000835">
    <property type="entry name" value="HTH_MarR-typ"/>
</dbReference>
<evidence type="ECO:0000256" key="1">
    <source>
        <dbReference type="ARBA" id="ARBA00023125"/>
    </source>
</evidence>
<evidence type="ECO:0000313" key="4">
    <source>
        <dbReference type="EMBL" id="MBA4544130.1"/>
    </source>
</evidence>
<keyword evidence="5" id="KW-1185">Reference proteome</keyword>
<feature type="region of interest" description="Disordered" evidence="2">
    <location>
        <begin position="150"/>
        <end position="170"/>
    </location>
</feature>
<reference evidence="4 5" key="1">
    <citation type="submission" date="2020-07" db="EMBL/GenBank/DDBJ databases">
        <authorList>
            <person name="Feng H."/>
        </authorList>
    </citation>
    <scope>NUCLEOTIDE SEQUENCE [LARGE SCALE GENOMIC DNA]</scope>
    <source>
        <strain evidence="5">s-11</strain>
    </source>
</reference>
<dbReference type="GO" id="GO:0003700">
    <property type="term" value="F:DNA-binding transcription factor activity"/>
    <property type="evidence" value="ECO:0007669"/>
    <property type="project" value="InterPro"/>
</dbReference>
<dbReference type="InterPro" id="IPR036390">
    <property type="entry name" value="WH_DNA-bd_sf"/>
</dbReference>
<dbReference type="GO" id="GO:0006950">
    <property type="term" value="P:response to stress"/>
    <property type="evidence" value="ECO:0007669"/>
    <property type="project" value="TreeGrafter"/>
</dbReference>
<protein>
    <submittedName>
        <fullName evidence="4">MarR family transcriptional regulator</fullName>
    </submittedName>
</protein>
<proteinExistence type="predicted"/>
<dbReference type="Proteomes" id="UP000530514">
    <property type="component" value="Unassembled WGS sequence"/>
</dbReference>
<dbReference type="AlphaFoldDB" id="A0A7W1XCG7"/>
<name>A0A7W1XCG7_9BACL</name>
<dbReference type="SUPFAM" id="SSF46785">
    <property type="entry name" value="Winged helix' DNA-binding domain"/>
    <property type="match status" value="1"/>
</dbReference>
<dbReference type="PROSITE" id="PS50995">
    <property type="entry name" value="HTH_MARR_2"/>
    <property type="match status" value="1"/>
</dbReference>
<evidence type="ECO:0000313" key="5">
    <source>
        <dbReference type="Proteomes" id="UP000530514"/>
    </source>
</evidence>
<organism evidence="4 5">
    <name type="scientific">Thermoactinomyces daqus</name>
    <dbReference type="NCBI Taxonomy" id="1329516"/>
    <lineage>
        <taxon>Bacteria</taxon>
        <taxon>Bacillati</taxon>
        <taxon>Bacillota</taxon>
        <taxon>Bacilli</taxon>
        <taxon>Bacillales</taxon>
        <taxon>Thermoactinomycetaceae</taxon>
        <taxon>Thermoactinomyces</taxon>
    </lineage>
</organism>
<evidence type="ECO:0000256" key="2">
    <source>
        <dbReference type="SAM" id="MobiDB-lite"/>
    </source>
</evidence>
<dbReference type="OrthoDB" id="5327581at2"/>
<comment type="caution">
    <text evidence="4">The sequence shown here is derived from an EMBL/GenBank/DDBJ whole genome shotgun (WGS) entry which is preliminary data.</text>
</comment>
<accession>A0A7W1XCG7</accession>
<dbReference type="InterPro" id="IPR036388">
    <property type="entry name" value="WH-like_DNA-bd_sf"/>
</dbReference>
<feature type="domain" description="HTH marR-type" evidence="3">
    <location>
        <begin position="11"/>
        <end position="143"/>
    </location>
</feature>
<dbReference type="Pfam" id="PF12802">
    <property type="entry name" value="MarR_2"/>
    <property type="match status" value="1"/>
</dbReference>
<dbReference type="EMBL" id="JACEIP010000029">
    <property type="protein sequence ID" value="MBA4544130.1"/>
    <property type="molecule type" value="Genomic_DNA"/>
</dbReference>
<dbReference type="PANTHER" id="PTHR33164">
    <property type="entry name" value="TRANSCRIPTIONAL REGULATOR, MARR FAMILY"/>
    <property type="match status" value="1"/>
</dbReference>
<dbReference type="PANTHER" id="PTHR33164:SF43">
    <property type="entry name" value="HTH-TYPE TRANSCRIPTIONAL REPRESSOR YETL"/>
    <property type="match status" value="1"/>
</dbReference>
<evidence type="ECO:0000259" key="3">
    <source>
        <dbReference type="PROSITE" id="PS50995"/>
    </source>
</evidence>
<dbReference type="InterPro" id="IPR039422">
    <property type="entry name" value="MarR/SlyA-like"/>
</dbReference>
<gene>
    <name evidence="4" type="ORF">H1164_14755</name>
</gene>
<dbReference type="PRINTS" id="PR00598">
    <property type="entry name" value="HTHMARR"/>
</dbReference>
<sequence length="170" mass="19428">MTKETLPDLLTNSLGFNFGRFAAIGRKLFHQKLLPLGVDDTQLSVLAILNEKGPLVQARLSDYLGIDKATMVSLVNALKSKGLVSKKPHPSDRRAHHVYITDRGRETLWQAWEISQEFTDELFSVLSSEERAMLIDMLNRLYHHSVELQEKGRDEKCQNPPNPHYLPTHR</sequence>
<dbReference type="SMART" id="SM00347">
    <property type="entry name" value="HTH_MARR"/>
    <property type="match status" value="1"/>
</dbReference>
<dbReference type="Gene3D" id="1.10.10.10">
    <property type="entry name" value="Winged helix-like DNA-binding domain superfamily/Winged helix DNA-binding domain"/>
    <property type="match status" value="1"/>
</dbReference>
<keyword evidence="1" id="KW-0238">DNA-binding</keyword>